<organism evidence="16 17">
    <name type="scientific">Lysinibacillus fusiformis</name>
    <dbReference type="NCBI Taxonomy" id="28031"/>
    <lineage>
        <taxon>Bacteria</taxon>
        <taxon>Bacillati</taxon>
        <taxon>Bacillota</taxon>
        <taxon>Bacilli</taxon>
        <taxon>Bacillales</taxon>
        <taxon>Bacillaceae</taxon>
        <taxon>Lysinibacillus</taxon>
    </lineage>
</organism>
<evidence type="ECO:0000256" key="12">
    <source>
        <dbReference type="ARBA" id="ARBA00023012"/>
    </source>
</evidence>
<keyword evidence="4" id="KW-1003">Cell membrane</keyword>
<keyword evidence="10" id="KW-0067">ATP-binding</keyword>
<dbReference type="GO" id="GO:0005524">
    <property type="term" value="F:ATP binding"/>
    <property type="evidence" value="ECO:0007669"/>
    <property type="project" value="UniProtKB-KW"/>
</dbReference>
<evidence type="ECO:0000256" key="4">
    <source>
        <dbReference type="ARBA" id="ARBA00022475"/>
    </source>
</evidence>
<dbReference type="GO" id="GO:0000155">
    <property type="term" value="F:phosphorelay sensor kinase activity"/>
    <property type="evidence" value="ECO:0007669"/>
    <property type="project" value="InterPro"/>
</dbReference>
<keyword evidence="7 14" id="KW-0812">Transmembrane</keyword>
<evidence type="ECO:0000256" key="10">
    <source>
        <dbReference type="ARBA" id="ARBA00022840"/>
    </source>
</evidence>
<dbReference type="Gene3D" id="1.10.287.130">
    <property type="match status" value="1"/>
</dbReference>
<evidence type="ECO:0000256" key="3">
    <source>
        <dbReference type="ARBA" id="ARBA00012438"/>
    </source>
</evidence>
<accession>A0A2I0UYN7</accession>
<dbReference type="CDD" id="cd06225">
    <property type="entry name" value="HAMP"/>
    <property type="match status" value="1"/>
</dbReference>
<keyword evidence="12" id="KW-0902">Two-component regulatory system</keyword>
<dbReference type="PROSITE" id="PS50109">
    <property type="entry name" value="HIS_KIN"/>
    <property type="match status" value="1"/>
</dbReference>
<evidence type="ECO:0000256" key="14">
    <source>
        <dbReference type="SAM" id="Phobius"/>
    </source>
</evidence>
<keyword evidence="6" id="KW-0808">Transferase</keyword>
<dbReference type="InterPro" id="IPR003661">
    <property type="entry name" value="HisK_dim/P_dom"/>
</dbReference>
<dbReference type="AlphaFoldDB" id="A0A2I0UYN7"/>
<dbReference type="InterPro" id="IPR003660">
    <property type="entry name" value="HAMP_dom"/>
</dbReference>
<dbReference type="RefSeq" id="WP_101966596.1">
    <property type="nucleotide sequence ID" value="NZ_JAZBNI010000011.1"/>
</dbReference>
<evidence type="ECO:0000256" key="6">
    <source>
        <dbReference type="ARBA" id="ARBA00022679"/>
    </source>
</evidence>
<dbReference type="Proteomes" id="UP000234956">
    <property type="component" value="Unassembled WGS sequence"/>
</dbReference>
<dbReference type="PANTHER" id="PTHR45528">
    <property type="entry name" value="SENSOR HISTIDINE KINASE CPXA"/>
    <property type="match status" value="1"/>
</dbReference>
<dbReference type="PANTHER" id="PTHR45528:SF9">
    <property type="entry name" value="SENSOR HISTIDINE KINASE YBDK"/>
    <property type="match status" value="1"/>
</dbReference>
<dbReference type="Pfam" id="PF00512">
    <property type="entry name" value="HisKA"/>
    <property type="match status" value="1"/>
</dbReference>
<keyword evidence="5" id="KW-0597">Phosphoprotein</keyword>
<keyword evidence="11 14" id="KW-1133">Transmembrane helix</keyword>
<dbReference type="SMART" id="SM00388">
    <property type="entry name" value="HisKA"/>
    <property type="match status" value="1"/>
</dbReference>
<comment type="caution">
    <text evidence="16">The sequence shown here is derived from an EMBL/GenBank/DDBJ whole genome shotgun (WGS) entry which is preliminary data.</text>
</comment>
<dbReference type="Pfam" id="PF00672">
    <property type="entry name" value="HAMP"/>
    <property type="match status" value="1"/>
</dbReference>
<feature type="transmembrane region" description="Helical" evidence="14">
    <location>
        <begin position="53"/>
        <end position="78"/>
    </location>
</feature>
<sequence>MTLKTKYRTLLFLAIASVPIVLLSISVAIALVYDKVFKLKNEGIPFHESFAYPIMLVAFVLSLGLLALLFSTTIHSLLSKITMLNKTIRELASNERIPNTLTISSEDEIGQLMQSVNLLIERTTYRELELAQQQELQKELLQKLRHDIHTPLTAIRLQLFFLEDQLQGQPKLVESLNAQIHYITNLTNAFQLQAFDTSENSFVVQEEIQLAQLLETMMKKWRYLYRMQNIALHFHHDDPHAIWISNELWLQRLFDNVFQNTLKHAQATKLEVSIKNGQVFMCDDGVGFEPDADYAGLGLKIIQDIAKTLNIDVSLQSNDTGTSFGFAQKSLQ</sequence>
<keyword evidence="8" id="KW-0547">Nucleotide-binding</keyword>
<evidence type="ECO:0000256" key="8">
    <source>
        <dbReference type="ARBA" id="ARBA00022741"/>
    </source>
</evidence>
<evidence type="ECO:0000256" key="5">
    <source>
        <dbReference type="ARBA" id="ARBA00022553"/>
    </source>
</evidence>
<feature type="transmembrane region" description="Helical" evidence="14">
    <location>
        <begin position="12"/>
        <end position="33"/>
    </location>
</feature>
<dbReference type="InterPro" id="IPR036097">
    <property type="entry name" value="HisK_dim/P_sf"/>
</dbReference>
<dbReference type="InterPro" id="IPR003594">
    <property type="entry name" value="HATPase_dom"/>
</dbReference>
<evidence type="ECO:0000256" key="7">
    <source>
        <dbReference type="ARBA" id="ARBA00022692"/>
    </source>
</evidence>
<dbReference type="SUPFAM" id="SSF55874">
    <property type="entry name" value="ATPase domain of HSP90 chaperone/DNA topoisomerase II/histidine kinase"/>
    <property type="match status" value="1"/>
</dbReference>
<dbReference type="Pfam" id="PF02518">
    <property type="entry name" value="HATPase_c"/>
    <property type="match status" value="1"/>
</dbReference>
<dbReference type="Gene3D" id="3.30.565.10">
    <property type="entry name" value="Histidine kinase-like ATPase, C-terminal domain"/>
    <property type="match status" value="1"/>
</dbReference>
<evidence type="ECO:0000256" key="1">
    <source>
        <dbReference type="ARBA" id="ARBA00000085"/>
    </source>
</evidence>
<dbReference type="EC" id="2.7.13.3" evidence="3"/>
<evidence type="ECO:0000256" key="2">
    <source>
        <dbReference type="ARBA" id="ARBA00004651"/>
    </source>
</evidence>
<keyword evidence="9 16" id="KW-0418">Kinase</keyword>
<protein>
    <recommendedName>
        <fullName evidence="3">histidine kinase</fullName>
        <ecNumber evidence="3">2.7.13.3</ecNumber>
    </recommendedName>
</protein>
<name>A0A2I0UYN7_9BACI</name>
<dbReference type="GO" id="GO:0005886">
    <property type="term" value="C:plasma membrane"/>
    <property type="evidence" value="ECO:0007669"/>
    <property type="project" value="UniProtKB-SubCell"/>
</dbReference>
<dbReference type="InterPro" id="IPR005467">
    <property type="entry name" value="His_kinase_dom"/>
</dbReference>
<evidence type="ECO:0000259" key="15">
    <source>
        <dbReference type="PROSITE" id="PS50109"/>
    </source>
</evidence>
<evidence type="ECO:0000313" key="16">
    <source>
        <dbReference type="EMBL" id="PKU51177.1"/>
    </source>
</evidence>
<dbReference type="InterPro" id="IPR050398">
    <property type="entry name" value="HssS/ArlS-like"/>
</dbReference>
<dbReference type="CDD" id="cd00082">
    <property type="entry name" value="HisKA"/>
    <property type="match status" value="1"/>
</dbReference>
<comment type="catalytic activity">
    <reaction evidence="1">
        <text>ATP + protein L-histidine = ADP + protein N-phospho-L-histidine.</text>
        <dbReference type="EC" id="2.7.13.3"/>
    </reaction>
</comment>
<comment type="subcellular location">
    <subcellularLocation>
        <location evidence="2">Cell membrane</location>
        <topology evidence="2">Multi-pass membrane protein</topology>
    </subcellularLocation>
</comment>
<evidence type="ECO:0000256" key="11">
    <source>
        <dbReference type="ARBA" id="ARBA00022989"/>
    </source>
</evidence>
<dbReference type="SUPFAM" id="SSF47384">
    <property type="entry name" value="Homodimeric domain of signal transducing histidine kinase"/>
    <property type="match status" value="1"/>
</dbReference>
<gene>
    <name evidence="16" type="ORF">CRI88_10575</name>
</gene>
<evidence type="ECO:0000313" key="17">
    <source>
        <dbReference type="Proteomes" id="UP000234956"/>
    </source>
</evidence>
<feature type="domain" description="Histidine kinase" evidence="15">
    <location>
        <begin position="143"/>
        <end position="332"/>
    </location>
</feature>
<proteinExistence type="predicted"/>
<dbReference type="SMART" id="SM00387">
    <property type="entry name" value="HATPase_c"/>
    <property type="match status" value="1"/>
</dbReference>
<evidence type="ECO:0000256" key="9">
    <source>
        <dbReference type="ARBA" id="ARBA00022777"/>
    </source>
</evidence>
<reference evidence="16 17" key="1">
    <citation type="submission" date="2017-10" db="EMBL/GenBank/DDBJ databases">
        <title>Draft genome of Lysinibacillus fusiformis strain Juneja, a laboratory-derived pathogen of Drosophila melanogaster.</title>
        <authorList>
            <person name="Smith B.R."/>
            <person name="Unckless R.L."/>
        </authorList>
    </citation>
    <scope>NUCLEOTIDE SEQUENCE [LARGE SCALE GENOMIC DNA]</scope>
    <source>
        <strain evidence="16 17">Juneja</strain>
    </source>
</reference>
<keyword evidence="13 14" id="KW-0472">Membrane</keyword>
<dbReference type="EMBL" id="PDFK01000003">
    <property type="protein sequence ID" value="PKU51177.1"/>
    <property type="molecule type" value="Genomic_DNA"/>
</dbReference>
<dbReference type="Gene3D" id="6.10.340.10">
    <property type="match status" value="1"/>
</dbReference>
<evidence type="ECO:0000256" key="13">
    <source>
        <dbReference type="ARBA" id="ARBA00023136"/>
    </source>
</evidence>
<dbReference type="InterPro" id="IPR036890">
    <property type="entry name" value="HATPase_C_sf"/>
</dbReference>